<feature type="domain" description="PKD" evidence="2">
    <location>
        <begin position="1127"/>
        <end position="1207"/>
    </location>
</feature>
<evidence type="ECO:0000313" key="4">
    <source>
        <dbReference type="Proteomes" id="UP000261284"/>
    </source>
</evidence>
<organism evidence="3 4">
    <name type="scientific">Deminuibacter soli</name>
    <dbReference type="NCBI Taxonomy" id="2291815"/>
    <lineage>
        <taxon>Bacteria</taxon>
        <taxon>Pseudomonadati</taxon>
        <taxon>Bacteroidota</taxon>
        <taxon>Chitinophagia</taxon>
        <taxon>Chitinophagales</taxon>
        <taxon>Chitinophagaceae</taxon>
        <taxon>Deminuibacter</taxon>
    </lineage>
</organism>
<dbReference type="InterPro" id="IPR013783">
    <property type="entry name" value="Ig-like_fold"/>
</dbReference>
<feature type="chain" id="PRO_5017654631" evidence="1">
    <location>
        <begin position="21"/>
        <end position="1375"/>
    </location>
</feature>
<name>A0A3E1NFX6_9BACT</name>
<feature type="signal peptide" evidence="1">
    <location>
        <begin position="1"/>
        <end position="20"/>
    </location>
</feature>
<dbReference type="Pfam" id="PF17517">
    <property type="entry name" value="IgGFc_binding"/>
    <property type="match status" value="1"/>
</dbReference>
<proteinExistence type="predicted"/>
<dbReference type="OrthoDB" id="7794186at2"/>
<dbReference type="NCBIfam" id="TIGR04131">
    <property type="entry name" value="Bac_Flav_CTERM"/>
    <property type="match status" value="1"/>
</dbReference>
<keyword evidence="1" id="KW-0732">Signal</keyword>
<protein>
    <submittedName>
        <fullName evidence="3">PKD domain-containing protein</fullName>
    </submittedName>
</protein>
<dbReference type="Pfam" id="PF18911">
    <property type="entry name" value="PKD_4"/>
    <property type="match status" value="5"/>
</dbReference>
<dbReference type="RefSeq" id="WP_116848566.1">
    <property type="nucleotide sequence ID" value="NZ_QTJU01000007.1"/>
</dbReference>
<dbReference type="InterPro" id="IPR000601">
    <property type="entry name" value="PKD_dom"/>
</dbReference>
<feature type="domain" description="PKD" evidence="2">
    <location>
        <begin position="953"/>
        <end position="1038"/>
    </location>
</feature>
<dbReference type="Pfam" id="PF13585">
    <property type="entry name" value="CHU_C"/>
    <property type="match status" value="1"/>
</dbReference>
<dbReference type="InterPro" id="IPR026341">
    <property type="entry name" value="T9SS_type_B"/>
</dbReference>
<reference evidence="3 4" key="1">
    <citation type="submission" date="2018-08" db="EMBL/GenBank/DDBJ databases">
        <title>Chitinophagaceae sp. K23C18032701, a novel bacterium isolated from forest soil.</title>
        <authorList>
            <person name="Wang C."/>
        </authorList>
    </citation>
    <scope>NUCLEOTIDE SEQUENCE [LARGE SCALE GENOMIC DNA]</scope>
    <source>
        <strain evidence="3 4">K23C18032701</strain>
    </source>
</reference>
<comment type="caution">
    <text evidence="3">The sequence shown here is derived from an EMBL/GenBank/DDBJ whole genome shotgun (WGS) entry which is preliminary data.</text>
</comment>
<dbReference type="SUPFAM" id="SSF49299">
    <property type="entry name" value="PKD domain"/>
    <property type="match status" value="5"/>
</dbReference>
<evidence type="ECO:0000256" key="1">
    <source>
        <dbReference type="SAM" id="SignalP"/>
    </source>
</evidence>
<dbReference type="Proteomes" id="UP000261284">
    <property type="component" value="Unassembled WGS sequence"/>
</dbReference>
<evidence type="ECO:0000313" key="3">
    <source>
        <dbReference type="EMBL" id="RFM26782.1"/>
    </source>
</evidence>
<gene>
    <name evidence="3" type="ORF">DXN05_17475</name>
</gene>
<feature type="domain" description="PKD" evidence="2">
    <location>
        <begin position="722"/>
        <end position="761"/>
    </location>
</feature>
<dbReference type="InterPro" id="IPR035986">
    <property type="entry name" value="PKD_dom_sf"/>
</dbReference>
<evidence type="ECO:0000259" key="2">
    <source>
        <dbReference type="PROSITE" id="PS50093"/>
    </source>
</evidence>
<feature type="domain" description="PKD" evidence="2">
    <location>
        <begin position="1068"/>
        <end position="1111"/>
    </location>
</feature>
<dbReference type="EMBL" id="QTJU01000007">
    <property type="protein sequence ID" value="RFM26782.1"/>
    <property type="molecule type" value="Genomic_DNA"/>
</dbReference>
<accession>A0A3E1NFX6</accession>
<dbReference type="InterPro" id="IPR022409">
    <property type="entry name" value="PKD/Chitinase_dom"/>
</dbReference>
<dbReference type="PROSITE" id="PS51257">
    <property type="entry name" value="PROKAR_LIPOPROTEIN"/>
    <property type="match status" value="1"/>
</dbReference>
<dbReference type="PROSITE" id="PS50093">
    <property type="entry name" value="PKD"/>
    <property type="match status" value="5"/>
</dbReference>
<feature type="domain" description="PKD" evidence="2">
    <location>
        <begin position="802"/>
        <end position="858"/>
    </location>
</feature>
<sequence>MQKRLQIVLILLCACASLHAQNLSNRGTEFWVGYGHNEYMEKGENTQELVLYLSAEQAAEVTVTVNNTTWVKHYSVAANTVLVTDNMPKGTDVTGIDSRLYSLPTRSGGTSSEGVFPNQGIHIESNVPIVAYAHSIAEGSSGVAMLMPVETWGYTYYSVNSNQRGPEGAFSWTYVVASHDNTVVEITPASPTRNGLPAGVPFNVTLNRGEIYQMLADNAHDQEATGTRVRSIANPAGQCYPVGVFSGSSETTNPMTCGQGFTDADMQQLFPLQAWGKRYLTAPVVQANDPRQPVRNAYKILVNDPATVVKVNGVPLPAATLSNHYYYYESRTADLIEADQPIMIAQFMTGQFGTCDGPNNTINDPDMMYISPVDQGIKRIGFYRNNRHDIVVNYLTMIVPNGGTGLSSIRIDGQPLAGLSPAEYYSYPHPQLANYTVIERRWTGFAAYPAAAPGQCIVTCDSAFTATTCGLGDAESYSYNAGTHINNLHVNSMLHNTLDLVSKSNPFTCIRTPVKISALIAYQPTQIVWKLSALSDVLTPATDITDNAPAFTETVVVNGSLYYRYTLPADYVFSTADTYELPLTLTSPTIDKCDHTEDAKLVLEVRPKPLADFSVTHQPDCSLDALQVASITTTTDGYTLRSWDWIFPGGAAASGINATQVIPAGVDQLINLHTITNEGCVADTAKKITVYAPPVADFAITPPATPCENKAYTFTGSAAYQGSGTLQWYWDFGNGDVLPAAGNPQQKAYVKAGTYNVQLVVKASDICVSNAVTKPVTVFAAPQLNIAYSEGCLPKDGVVNFVNNTSISAGAIASHQWDFGDANATAANPNTSALQSPSHMYSLAGSYNVAYKAVSDKGCISDTVIKATFNPAPVFSFSALPAVCDNAVLVSVAKASVTNGVPGTGYYKGDGVAAAGSFIPGIAGAGMHTVTYVYSTSLGCTDSVKQTIEVYAAPVAAFLFTDNTCSNAAVNFTPTATTAAGDVISNWNWKFGDGTAKAFTAGDAFQYTYATDGSYPVNLTVTGTHCTSSVKTQTVTVQPLPVADFIVPDTICMPGGKAVFRNTSTIKSRGDLNYAWDFGDGTGSSVEANPAYAYAAKGVYTVQLTATSGYGCRNAVSKVADKFYDRPTAAFTVAPKELCQGNNTAFTDNSTGNSAITNWYWNFGDGSTNTLQTPDKIFRSAGSFDVSLVVKSADGCASAPASQTVTVHKQPVIDAGPSFTAKEGAQVQFNAVAASSAYALQWQPAAALSDATVLHPYLTVTDDVVYTLTATGEFNCTTSDSLTVTVLREVIPPNAFTPNGDGVHDVWEIANLSKYPKAVVDVFNRWGQHVYHSDRYGTPWNGRMNGNILPFGTYYYVINLGTGGKPLSGYVTILK</sequence>
<dbReference type="InterPro" id="IPR035234">
    <property type="entry name" value="IgGFc-bd_N"/>
</dbReference>
<dbReference type="Gene3D" id="2.60.40.10">
    <property type="entry name" value="Immunoglobulins"/>
    <property type="match status" value="5"/>
</dbReference>
<dbReference type="CDD" id="cd00146">
    <property type="entry name" value="PKD"/>
    <property type="match status" value="4"/>
</dbReference>
<keyword evidence="4" id="KW-1185">Reference proteome</keyword>
<dbReference type="SMART" id="SM00089">
    <property type="entry name" value="PKD"/>
    <property type="match status" value="5"/>
</dbReference>